<gene>
    <name evidence="4" type="ORF">G3I67_10140</name>
</gene>
<feature type="domain" description="YhdP central" evidence="3">
    <location>
        <begin position="346"/>
        <end position="1189"/>
    </location>
</feature>
<evidence type="ECO:0000313" key="4">
    <source>
        <dbReference type="EMBL" id="NDY83591.1"/>
    </source>
</evidence>
<organism evidence="4">
    <name type="scientific">Sheuella amnicola</name>
    <dbReference type="NCBI Taxonomy" id="2707330"/>
    <lineage>
        <taxon>Bacteria</taxon>
        <taxon>Pseudomonadati</taxon>
        <taxon>Pseudomonadota</taxon>
        <taxon>Betaproteobacteria</taxon>
        <taxon>Burkholderiales</taxon>
        <taxon>Alcaligenaceae</taxon>
        <taxon>Sheuella</taxon>
    </lineage>
</organism>
<evidence type="ECO:0000259" key="3">
    <source>
        <dbReference type="Pfam" id="PF13116"/>
    </source>
</evidence>
<reference evidence="4" key="1">
    <citation type="submission" date="2020-02" db="EMBL/GenBank/DDBJ databases">
        <authorList>
            <person name="Chen W.-M."/>
        </authorList>
    </citation>
    <scope>NUCLEOTIDE SEQUENCE</scope>
    <source>
        <strain evidence="4">NBD-18</strain>
    </source>
</reference>
<dbReference type="NCBIfam" id="TIGR02099">
    <property type="entry name" value="YhdP family protein"/>
    <property type="match status" value="1"/>
</dbReference>
<dbReference type="InterPro" id="IPR011836">
    <property type="entry name" value="YhdP"/>
</dbReference>
<keyword evidence="2" id="KW-1133">Transmembrane helix</keyword>
<dbReference type="EMBL" id="JAAGRN010000006">
    <property type="protein sequence ID" value="NDY83591.1"/>
    <property type="molecule type" value="Genomic_DNA"/>
</dbReference>
<comment type="caution">
    <text evidence="4">The sequence shown here is derived from an EMBL/GenBank/DDBJ whole genome shotgun (WGS) entry which is preliminary data.</text>
</comment>
<protein>
    <submittedName>
        <fullName evidence="4">TIGR02099 family protein</fullName>
    </submittedName>
</protein>
<feature type="transmembrane region" description="Helical" evidence="2">
    <location>
        <begin position="1145"/>
        <end position="1167"/>
    </location>
</feature>
<feature type="compositionally biased region" description="Low complexity" evidence="1">
    <location>
        <begin position="1191"/>
        <end position="1202"/>
    </location>
</feature>
<dbReference type="AlphaFoldDB" id="A0A6B2QZW0"/>
<keyword evidence="2" id="KW-0472">Membrane</keyword>
<keyword evidence="2" id="KW-0812">Transmembrane</keyword>
<dbReference type="PANTHER" id="PTHR38690">
    <property type="entry name" value="PROTEASE-RELATED"/>
    <property type="match status" value="1"/>
</dbReference>
<feature type="transmembrane region" description="Helical" evidence="2">
    <location>
        <begin position="7"/>
        <end position="33"/>
    </location>
</feature>
<dbReference type="Pfam" id="PF13116">
    <property type="entry name" value="YhdP"/>
    <property type="match status" value="2"/>
</dbReference>
<evidence type="ECO:0000256" key="2">
    <source>
        <dbReference type="SAM" id="Phobius"/>
    </source>
</evidence>
<name>A0A6B2QZW0_9BURK</name>
<sequence length="1211" mass="133126">MSFFKKLLRWVLATLLLVYFAAAVVMLTVRFWVIPRIDEWRPAIEHHLSSDLGMQVKIGSLAAGWAGLSPTLTVQDLTMRDEQDADLLRVPHAFASVSWQSLMNWDLRLQRLEINGIDLSVSRDAQGALSVAGIKIESHPNSKIKFDADTPLVHWLLSQGKVQVSDAIIRWSDAQRNAPEFVLTKVDFALNNGLFTHRFLMNAKLPDNVGNRFELIVQTNHLFNQIASKNKREAEIYAEIQDLEPLALAPWLDVPAVKGRFAARTWIDVADGKLGQTIFELSGNKPGFLMPDDTSGSLTGFDATKFDLRMTGLLSDFLPQSNSDYLLIGQSGQPIKTTVSFNDLNIESSFFEPSKLALGSVKSTLQLFRSSDAIDYLKIDSLQIDQTDLQLNLAGSWKASSQDHLGMIDLKASFPKLSAQSLHQYLTPVIDIETRHWLRDALTKGQFEQLTFTMNGGLSQVPFNQPDQTGVFDIQGRFQDLSIDYGPPQAKELGWPPLIEATGRIALNKLALSLDIDSATLLGTKGERVYAKSIQAKIPDLMLKPVLSISTQTEGQAEDYLGVLRHTPLNAAIGDIFDKLGATGLWKVPLELEIDLDKPDETKAKGQIVFAGSSVNFGEDLPKLENIQGTLDFSNAVFRANNIAARFLGGDIVIDGAVGEPGGKIIIEGNAIVDGMREYANLPALSVLKGRTKYRAQIAQNNKEGVDVSLTTSLEGLAVALPAPLGKGATDKAPLTFRWSSQKQKNDYRHSIYFSLGDLINGRLERAAGFRGKSYFSQAVIAMGTQAELPSKGMKVDLALGPIEWSDWSDLIDRVSADKKSKSGVTNIPIFPPIDRFSLKSPRLVFDELVFSDLTVSGSQPDIGQWQVLLRSEETEGSFSWQLASGALAGRVRAKFSKLELGAPSTSAEVPPKIQNMNESQWSDIPAIDLIIDDFKLYGSRLGSLYLRGDNIQRGQSWNIESLEIKNPFAKLNAKGQWRLKGGNRGIHLDADLAISDLGKLSELMGHVDRVRDGKGTIKAQINWINFPWVFSYEGMNGKATIDLEKGVFEHVNSRSARLLELLSLQSLQRILSFNFSPGNAFKDGYPWNEISGSFEIEEGVASTSNLVVASPVATISMVGSSDLNHKTWNMDADVKPRFDMSGTAVATGFVVNPIVGVSALVTQFLLRNPIERAMTVKYQVRGPWDDPTLEPIEAPKAAPPEGSLFSNGGN</sequence>
<dbReference type="InterPro" id="IPR025263">
    <property type="entry name" value="YhdP_central"/>
</dbReference>
<accession>A0A6B2QZW0</accession>
<evidence type="ECO:0000256" key="1">
    <source>
        <dbReference type="SAM" id="MobiDB-lite"/>
    </source>
</evidence>
<dbReference type="RefSeq" id="WP_163654936.1">
    <property type="nucleotide sequence ID" value="NZ_JAAGRN010000006.1"/>
</dbReference>
<proteinExistence type="predicted"/>
<feature type="region of interest" description="Disordered" evidence="1">
    <location>
        <begin position="1188"/>
        <end position="1211"/>
    </location>
</feature>
<feature type="domain" description="YhdP central" evidence="3">
    <location>
        <begin position="1"/>
        <end position="283"/>
    </location>
</feature>
<dbReference type="PANTHER" id="PTHR38690:SF1">
    <property type="entry name" value="PROTEASE"/>
    <property type="match status" value="1"/>
</dbReference>